<feature type="compositionally biased region" description="Basic and acidic residues" evidence="1">
    <location>
        <begin position="1"/>
        <end position="12"/>
    </location>
</feature>
<proteinExistence type="predicted"/>
<protein>
    <submittedName>
        <fullName evidence="2">Uncharacterized protein</fullName>
    </submittedName>
</protein>
<gene>
    <name evidence="2" type="ORF">JMJ77_014609</name>
</gene>
<evidence type="ECO:0000313" key="2">
    <source>
        <dbReference type="EMBL" id="KAG7048983.1"/>
    </source>
</evidence>
<organism evidence="2 3">
    <name type="scientific">Colletotrichum scovillei</name>
    <dbReference type="NCBI Taxonomy" id="1209932"/>
    <lineage>
        <taxon>Eukaryota</taxon>
        <taxon>Fungi</taxon>
        <taxon>Dikarya</taxon>
        <taxon>Ascomycota</taxon>
        <taxon>Pezizomycotina</taxon>
        <taxon>Sordariomycetes</taxon>
        <taxon>Hypocreomycetidae</taxon>
        <taxon>Glomerellales</taxon>
        <taxon>Glomerellaceae</taxon>
        <taxon>Colletotrichum</taxon>
        <taxon>Colletotrichum acutatum species complex</taxon>
    </lineage>
</organism>
<comment type="caution">
    <text evidence="2">The sequence shown here is derived from an EMBL/GenBank/DDBJ whole genome shotgun (WGS) entry which is preliminary data.</text>
</comment>
<evidence type="ECO:0000256" key="1">
    <source>
        <dbReference type="SAM" id="MobiDB-lite"/>
    </source>
</evidence>
<accession>A0A9P7UBV2</accession>
<name>A0A9P7UBV2_9PEZI</name>
<keyword evidence="3" id="KW-1185">Reference proteome</keyword>
<feature type="non-terminal residue" evidence="2">
    <location>
        <position position="1"/>
    </location>
</feature>
<dbReference type="Proteomes" id="UP000699042">
    <property type="component" value="Unassembled WGS sequence"/>
</dbReference>
<reference evidence="2" key="1">
    <citation type="submission" date="2021-05" db="EMBL/GenBank/DDBJ databases">
        <title>Comparative genomics of three Colletotrichum scovillei strains and genetic complementation revealed genes involved fungal growth and virulence on chili pepper.</title>
        <authorList>
            <person name="Hsieh D.-K."/>
            <person name="Chuang S.-C."/>
            <person name="Chen C.-Y."/>
            <person name="Chao Y.-T."/>
            <person name="Lu M.-Y.J."/>
            <person name="Lee M.-H."/>
            <person name="Shih M.-C."/>
        </authorList>
    </citation>
    <scope>NUCLEOTIDE SEQUENCE</scope>
    <source>
        <strain evidence="2">Coll-153</strain>
    </source>
</reference>
<dbReference type="AlphaFoldDB" id="A0A9P7UBV2"/>
<feature type="region of interest" description="Disordered" evidence="1">
    <location>
        <begin position="1"/>
        <end position="31"/>
    </location>
</feature>
<dbReference type="EMBL" id="JAESDN010000006">
    <property type="protein sequence ID" value="KAG7048983.1"/>
    <property type="molecule type" value="Genomic_DNA"/>
</dbReference>
<evidence type="ECO:0000313" key="3">
    <source>
        <dbReference type="Proteomes" id="UP000699042"/>
    </source>
</evidence>
<sequence>MSGYGDRTETKETPMSTRRLPRRHRLSQSSNTSRLAASFLAIHVLFHSNYHIASV</sequence>